<name>A0ABU3QCE2_9SPHN</name>
<evidence type="ECO:0000313" key="2">
    <source>
        <dbReference type="EMBL" id="MDT9601065.1"/>
    </source>
</evidence>
<keyword evidence="3" id="KW-1185">Reference proteome</keyword>
<gene>
    <name evidence="2" type="ORF">RQX22_19095</name>
</gene>
<keyword evidence="1" id="KW-0472">Membrane</keyword>
<dbReference type="RefSeq" id="WP_315728773.1">
    <property type="nucleotide sequence ID" value="NZ_JAVUPU010000017.1"/>
</dbReference>
<comment type="caution">
    <text evidence="2">The sequence shown here is derived from an EMBL/GenBank/DDBJ whole genome shotgun (WGS) entry which is preliminary data.</text>
</comment>
<feature type="transmembrane region" description="Helical" evidence="1">
    <location>
        <begin position="80"/>
        <end position="97"/>
    </location>
</feature>
<dbReference type="EMBL" id="JAVUPU010000017">
    <property type="protein sequence ID" value="MDT9601065.1"/>
    <property type="molecule type" value="Genomic_DNA"/>
</dbReference>
<proteinExistence type="predicted"/>
<accession>A0ABU3QCE2</accession>
<evidence type="ECO:0000313" key="3">
    <source>
        <dbReference type="Proteomes" id="UP001259572"/>
    </source>
</evidence>
<reference evidence="2 3" key="1">
    <citation type="submission" date="2023-05" db="EMBL/GenBank/DDBJ databases">
        <authorList>
            <person name="Guo Y."/>
        </authorList>
    </citation>
    <scope>NUCLEOTIDE SEQUENCE [LARGE SCALE GENOMIC DNA]</scope>
    <source>
        <strain evidence="2 3">GR2756</strain>
    </source>
</reference>
<keyword evidence="1" id="KW-0812">Transmembrane</keyword>
<sequence>MATVYDRARPRSETTLRAEHLLSLYPNLSERDLAELINLFPHVNMVSRGLMAADDRMGSKVEHFYRDHGAKLGSVGGGRTTLIALAALVVIIIGMSLT</sequence>
<dbReference type="Proteomes" id="UP001259572">
    <property type="component" value="Unassembled WGS sequence"/>
</dbReference>
<organism evidence="2 3">
    <name type="scientific">Sphingosinicella rhizophila</name>
    <dbReference type="NCBI Taxonomy" id="3050082"/>
    <lineage>
        <taxon>Bacteria</taxon>
        <taxon>Pseudomonadati</taxon>
        <taxon>Pseudomonadota</taxon>
        <taxon>Alphaproteobacteria</taxon>
        <taxon>Sphingomonadales</taxon>
        <taxon>Sphingosinicellaceae</taxon>
        <taxon>Sphingosinicella</taxon>
    </lineage>
</organism>
<keyword evidence="1" id="KW-1133">Transmembrane helix</keyword>
<evidence type="ECO:0000256" key="1">
    <source>
        <dbReference type="SAM" id="Phobius"/>
    </source>
</evidence>
<protein>
    <submittedName>
        <fullName evidence="2">Uncharacterized protein</fullName>
    </submittedName>
</protein>